<gene>
    <name evidence="1" type="ORF">GA0061098_103312</name>
</gene>
<dbReference type="Gene3D" id="3.40.50.2300">
    <property type="match status" value="2"/>
</dbReference>
<dbReference type="AlphaFoldDB" id="A0A1C3XRU5"/>
<organism evidence="1 2">
    <name type="scientific">Bradyrhizobium shewense</name>
    <dbReference type="NCBI Taxonomy" id="1761772"/>
    <lineage>
        <taxon>Bacteria</taxon>
        <taxon>Pseudomonadati</taxon>
        <taxon>Pseudomonadota</taxon>
        <taxon>Alphaproteobacteria</taxon>
        <taxon>Hyphomicrobiales</taxon>
        <taxon>Nitrobacteraceae</taxon>
        <taxon>Bradyrhizobium</taxon>
    </lineage>
</organism>
<sequence length="331" mass="36097">MRRREFITLFVSMAATPLAAQAQQRARVKRIAFVSPALKVSEMGLSGPPQYRAFFEELSRFGYVKGQNLVIDRYSGEGRPERYSELVRDVISTHPDLILAVAARLSLDFKMATTTIPIVTIVNDPVALGLVASIARPAGNITGVTIGTELELIGKRIELLVEAMPGLSTLSYLVSRSYWEDMRGAAAREAAKRAGVSLKAALLDSGFYLTEYQRVFSSMEGADALMVSDEAEHLATGAAIVELAAAGRIPTMYAYGEYVRLGGLMAYSIDLPETFRRLANLIDKVLKGTSPGDIPFYRPTKFELSINLKTAKSLGLALPAMLLVRANQVVE</sequence>
<dbReference type="Pfam" id="PF04392">
    <property type="entry name" value="ABC_sub_bind"/>
    <property type="match status" value="1"/>
</dbReference>
<evidence type="ECO:0000313" key="1">
    <source>
        <dbReference type="EMBL" id="SCB54969.1"/>
    </source>
</evidence>
<dbReference type="PANTHER" id="PTHR35271:SF1">
    <property type="entry name" value="ABC TRANSPORTER, SUBSTRATE-BINDING LIPOPROTEIN"/>
    <property type="match status" value="1"/>
</dbReference>
<dbReference type="CDD" id="cd06325">
    <property type="entry name" value="PBP1_ABC_unchar_transporter"/>
    <property type="match status" value="1"/>
</dbReference>
<protein>
    <submittedName>
        <fullName evidence="1">Putative ABC transport system substrate-binding protein</fullName>
    </submittedName>
</protein>
<keyword evidence="2" id="KW-1185">Reference proteome</keyword>
<dbReference type="PANTHER" id="PTHR35271">
    <property type="entry name" value="ABC TRANSPORTER, SUBSTRATE-BINDING LIPOPROTEIN-RELATED"/>
    <property type="match status" value="1"/>
</dbReference>
<reference evidence="2" key="1">
    <citation type="submission" date="2016-08" db="EMBL/GenBank/DDBJ databases">
        <authorList>
            <person name="Varghese N."/>
            <person name="Submissions Spin"/>
        </authorList>
    </citation>
    <scope>NUCLEOTIDE SEQUENCE [LARGE SCALE GENOMIC DNA]</scope>
    <source>
        <strain evidence="2">ERR11</strain>
    </source>
</reference>
<accession>A0A1C3XRU5</accession>
<dbReference type="EMBL" id="FMAI01000033">
    <property type="protein sequence ID" value="SCB54969.1"/>
    <property type="molecule type" value="Genomic_DNA"/>
</dbReference>
<name>A0A1C3XRU5_9BRAD</name>
<dbReference type="RefSeq" id="WP_091966312.1">
    <property type="nucleotide sequence ID" value="NZ_FMAI01000033.1"/>
</dbReference>
<evidence type="ECO:0000313" key="2">
    <source>
        <dbReference type="Proteomes" id="UP000199184"/>
    </source>
</evidence>
<proteinExistence type="predicted"/>
<dbReference type="Proteomes" id="UP000199184">
    <property type="component" value="Unassembled WGS sequence"/>
</dbReference>
<dbReference type="InterPro" id="IPR007487">
    <property type="entry name" value="ABC_transpt-TYRBP-like"/>
</dbReference>